<dbReference type="EMBL" id="CAJVQB010037660">
    <property type="protein sequence ID" value="CAG8825433.1"/>
    <property type="molecule type" value="Genomic_DNA"/>
</dbReference>
<keyword evidence="2" id="KW-1185">Reference proteome</keyword>
<protein>
    <submittedName>
        <fullName evidence="1">22723_t:CDS:1</fullName>
    </submittedName>
</protein>
<feature type="non-terminal residue" evidence="1">
    <location>
        <position position="78"/>
    </location>
</feature>
<dbReference type="Proteomes" id="UP000789901">
    <property type="component" value="Unassembled WGS sequence"/>
</dbReference>
<evidence type="ECO:0000313" key="2">
    <source>
        <dbReference type="Proteomes" id="UP000789901"/>
    </source>
</evidence>
<proteinExistence type="predicted"/>
<comment type="caution">
    <text evidence="1">The sequence shown here is derived from an EMBL/GenBank/DDBJ whole genome shotgun (WGS) entry which is preliminary data.</text>
</comment>
<organism evidence="1 2">
    <name type="scientific">Gigaspora margarita</name>
    <dbReference type="NCBI Taxonomy" id="4874"/>
    <lineage>
        <taxon>Eukaryota</taxon>
        <taxon>Fungi</taxon>
        <taxon>Fungi incertae sedis</taxon>
        <taxon>Mucoromycota</taxon>
        <taxon>Glomeromycotina</taxon>
        <taxon>Glomeromycetes</taxon>
        <taxon>Diversisporales</taxon>
        <taxon>Gigasporaceae</taxon>
        <taxon>Gigaspora</taxon>
    </lineage>
</organism>
<reference evidence="1 2" key="1">
    <citation type="submission" date="2021-06" db="EMBL/GenBank/DDBJ databases">
        <authorList>
            <person name="Kallberg Y."/>
            <person name="Tangrot J."/>
            <person name="Rosling A."/>
        </authorList>
    </citation>
    <scope>NUCLEOTIDE SEQUENCE [LARGE SCALE GENOMIC DNA]</scope>
    <source>
        <strain evidence="1 2">120-4 pot B 10/14</strain>
    </source>
</reference>
<accession>A0ABN7WB47</accession>
<name>A0ABN7WB47_GIGMA</name>
<evidence type="ECO:0000313" key="1">
    <source>
        <dbReference type="EMBL" id="CAG8825433.1"/>
    </source>
</evidence>
<feature type="non-terminal residue" evidence="1">
    <location>
        <position position="1"/>
    </location>
</feature>
<sequence>TPNFCYEELFNNNSDEDSNTESPLIASDLEKAMTTSYSSNIPNNNLYYSHFYSSIFGASATFNTTSNSLSKLEYYLDL</sequence>
<gene>
    <name evidence="1" type="ORF">GMARGA_LOCUS28844</name>
</gene>